<proteinExistence type="predicted"/>
<evidence type="ECO:0000313" key="1">
    <source>
        <dbReference type="EMBL" id="MCI75919.1"/>
    </source>
</evidence>
<protein>
    <submittedName>
        <fullName evidence="1">Uncharacterized protein</fullName>
    </submittedName>
</protein>
<keyword evidence="2" id="KW-1185">Reference proteome</keyword>
<accession>A0A392UQI3</accession>
<comment type="caution">
    <text evidence="1">The sequence shown here is derived from an EMBL/GenBank/DDBJ whole genome shotgun (WGS) entry which is preliminary data.</text>
</comment>
<dbReference type="AlphaFoldDB" id="A0A392UQI3"/>
<name>A0A392UQI3_9FABA</name>
<sequence>MLKFSQPYLKFSNNVALYLVPYTVFGSMERLEEGKK</sequence>
<organism evidence="1 2">
    <name type="scientific">Trifolium medium</name>
    <dbReference type="NCBI Taxonomy" id="97028"/>
    <lineage>
        <taxon>Eukaryota</taxon>
        <taxon>Viridiplantae</taxon>
        <taxon>Streptophyta</taxon>
        <taxon>Embryophyta</taxon>
        <taxon>Tracheophyta</taxon>
        <taxon>Spermatophyta</taxon>
        <taxon>Magnoliopsida</taxon>
        <taxon>eudicotyledons</taxon>
        <taxon>Gunneridae</taxon>
        <taxon>Pentapetalae</taxon>
        <taxon>rosids</taxon>
        <taxon>fabids</taxon>
        <taxon>Fabales</taxon>
        <taxon>Fabaceae</taxon>
        <taxon>Papilionoideae</taxon>
        <taxon>50 kb inversion clade</taxon>
        <taxon>NPAAA clade</taxon>
        <taxon>Hologalegina</taxon>
        <taxon>IRL clade</taxon>
        <taxon>Trifolieae</taxon>
        <taxon>Trifolium</taxon>
    </lineage>
</organism>
<feature type="non-terminal residue" evidence="1">
    <location>
        <position position="36"/>
    </location>
</feature>
<dbReference type="Proteomes" id="UP000265520">
    <property type="component" value="Unassembled WGS sequence"/>
</dbReference>
<evidence type="ECO:0000313" key="2">
    <source>
        <dbReference type="Proteomes" id="UP000265520"/>
    </source>
</evidence>
<dbReference type="EMBL" id="LXQA010893963">
    <property type="protein sequence ID" value="MCI75919.1"/>
    <property type="molecule type" value="Genomic_DNA"/>
</dbReference>
<reference evidence="1 2" key="1">
    <citation type="journal article" date="2018" name="Front. Plant Sci.">
        <title>Red Clover (Trifolium pratense) and Zigzag Clover (T. medium) - A Picture of Genomic Similarities and Differences.</title>
        <authorList>
            <person name="Dluhosova J."/>
            <person name="Istvanek J."/>
            <person name="Nedelnik J."/>
            <person name="Repkova J."/>
        </authorList>
    </citation>
    <scope>NUCLEOTIDE SEQUENCE [LARGE SCALE GENOMIC DNA]</scope>
    <source>
        <strain evidence="2">cv. 10/8</strain>
        <tissue evidence="1">Leaf</tissue>
    </source>
</reference>